<accession>X6PEB3</accession>
<dbReference type="EMBL" id="ASPP01000535">
    <property type="protein sequence ID" value="ETO36561.1"/>
    <property type="molecule type" value="Genomic_DNA"/>
</dbReference>
<proteinExistence type="predicted"/>
<protein>
    <submittedName>
        <fullName evidence="2">Uncharacterized protein</fullName>
    </submittedName>
</protein>
<keyword evidence="1" id="KW-1133">Transmembrane helix</keyword>
<evidence type="ECO:0000313" key="3">
    <source>
        <dbReference type="Proteomes" id="UP000023152"/>
    </source>
</evidence>
<sequence length="187" mass="22291">KKKKQRIQFCMSIFCFLHLYYSFTPVHLISSRNNVMSQDSPVSKLKLEVYQKGDNHDNTKWSETVVKLNSSKQEEWSEYNEELVCANDRQQKIVLTFRIRVRDSCKDKGPLPGEVYFDLTYDLNQDLKELQKELSNIYVYTCVHMFVCSLFTFIHICVYMYIYTYKCITNIFIISNCICVYHNFSKI</sequence>
<evidence type="ECO:0000313" key="2">
    <source>
        <dbReference type="EMBL" id="ETO36561.1"/>
    </source>
</evidence>
<feature type="transmembrane region" description="Helical" evidence="1">
    <location>
        <begin position="137"/>
        <end position="162"/>
    </location>
</feature>
<dbReference type="AlphaFoldDB" id="X6PEB3"/>
<comment type="caution">
    <text evidence="2">The sequence shown here is derived from an EMBL/GenBank/DDBJ whole genome shotgun (WGS) entry which is preliminary data.</text>
</comment>
<feature type="non-terminal residue" evidence="2">
    <location>
        <position position="1"/>
    </location>
</feature>
<reference evidence="2 3" key="1">
    <citation type="journal article" date="2013" name="Curr. Biol.">
        <title>The Genome of the Foraminiferan Reticulomyxa filosa.</title>
        <authorList>
            <person name="Glockner G."/>
            <person name="Hulsmann N."/>
            <person name="Schleicher M."/>
            <person name="Noegel A.A."/>
            <person name="Eichinger L."/>
            <person name="Gallinger C."/>
            <person name="Pawlowski J."/>
            <person name="Sierra R."/>
            <person name="Euteneuer U."/>
            <person name="Pillet L."/>
            <person name="Moustafa A."/>
            <person name="Platzer M."/>
            <person name="Groth M."/>
            <person name="Szafranski K."/>
            <person name="Schliwa M."/>
        </authorList>
    </citation>
    <scope>NUCLEOTIDE SEQUENCE [LARGE SCALE GENOMIC DNA]</scope>
</reference>
<keyword evidence="1" id="KW-0812">Transmembrane</keyword>
<dbReference type="Proteomes" id="UP000023152">
    <property type="component" value="Unassembled WGS sequence"/>
</dbReference>
<gene>
    <name evidence="2" type="ORF">RFI_00501</name>
</gene>
<evidence type="ECO:0000256" key="1">
    <source>
        <dbReference type="SAM" id="Phobius"/>
    </source>
</evidence>
<keyword evidence="3" id="KW-1185">Reference proteome</keyword>
<feature type="transmembrane region" description="Helical" evidence="1">
    <location>
        <begin position="7"/>
        <end position="23"/>
    </location>
</feature>
<name>X6PEB3_RETFI</name>
<keyword evidence="1" id="KW-0472">Membrane</keyword>
<organism evidence="2 3">
    <name type="scientific">Reticulomyxa filosa</name>
    <dbReference type="NCBI Taxonomy" id="46433"/>
    <lineage>
        <taxon>Eukaryota</taxon>
        <taxon>Sar</taxon>
        <taxon>Rhizaria</taxon>
        <taxon>Retaria</taxon>
        <taxon>Foraminifera</taxon>
        <taxon>Monothalamids</taxon>
        <taxon>Reticulomyxidae</taxon>
        <taxon>Reticulomyxa</taxon>
    </lineage>
</organism>